<name>A0A1S4BJQ4_TOBAC</name>
<reference evidence="16" key="2">
    <citation type="submission" date="2025-08" db="UniProtKB">
        <authorList>
            <consortium name="RefSeq"/>
        </authorList>
    </citation>
    <scope>IDENTIFICATION</scope>
    <source>
        <tissue evidence="16">Leaf</tissue>
    </source>
</reference>
<dbReference type="RefSeq" id="XP_016489120.1">
    <property type="nucleotide sequence ID" value="XM_016633634.1"/>
</dbReference>
<dbReference type="SMR" id="A0A1S4BJQ4"/>
<evidence type="ECO:0000256" key="2">
    <source>
        <dbReference type="ARBA" id="ARBA00010240"/>
    </source>
</evidence>
<comment type="subcellular location">
    <subcellularLocation>
        <location evidence="1">Vacuole</location>
    </subcellularLocation>
</comment>
<comment type="function">
    <text evidence="12">Lipolytic acyl hydrolase (LAH).</text>
</comment>
<evidence type="ECO:0000313" key="16">
    <source>
        <dbReference type="RefSeq" id="XP_016489120.1"/>
    </source>
</evidence>
<feature type="active site" description="Nucleophile" evidence="11">
    <location>
        <position position="77"/>
    </location>
</feature>
<keyword evidence="7" id="KW-0611">Plant defense</keyword>
<feature type="domain" description="PNPLA" evidence="14">
    <location>
        <begin position="32"/>
        <end position="230"/>
    </location>
</feature>
<dbReference type="GO" id="GO:0016042">
    <property type="term" value="P:lipid catabolic process"/>
    <property type="evidence" value="ECO:0007669"/>
    <property type="project" value="UniProtKB-UniRule"/>
</dbReference>
<feature type="short sequence motif" description="GXSXG" evidence="11">
    <location>
        <begin position="75"/>
        <end position="79"/>
    </location>
</feature>
<evidence type="ECO:0000256" key="4">
    <source>
        <dbReference type="ARBA" id="ARBA00022729"/>
    </source>
</evidence>
<protein>
    <recommendedName>
        <fullName evidence="12">Patatin</fullName>
        <ecNumber evidence="12">3.1.1.-</ecNumber>
    </recommendedName>
</protein>
<keyword evidence="9 11" id="KW-0443">Lipid metabolism</keyword>
<evidence type="ECO:0000256" key="5">
    <source>
        <dbReference type="ARBA" id="ARBA00022761"/>
    </source>
</evidence>
<dbReference type="GeneID" id="107809041"/>
<organism evidence="15 16">
    <name type="scientific">Nicotiana tabacum</name>
    <name type="common">Common tobacco</name>
    <dbReference type="NCBI Taxonomy" id="4097"/>
    <lineage>
        <taxon>Eukaryota</taxon>
        <taxon>Viridiplantae</taxon>
        <taxon>Streptophyta</taxon>
        <taxon>Embryophyta</taxon>
        <taxon>Tracheophyta</taxon>
        <taxon>Spermatophyta</taxon>
        <taxon>Magnoliopsida</taxon>
        <taxon>eudicotyledons</taxon>
        <taxon>Gunneridae</taxon>
        <taxon>Pentapetalae</taxon>
        <taxon>asterids</taxon>
        <taxon>lamiids</taxon>
        <taxon>Solanales</taxon>
        <taxon>Solanaceae</taxon>
        <taxon>Nicotianoideae</taxon>
        <taxon>Nicotianeae</taxon>
        <taxon>Nicotiana</taxon>
    </lineage>
</organism>
<comment type="similarity">
    <text evidence="2 12">Belongs to the patatin family.</text>
</comment>
<feature type="short sequence motif" description="DGA/G" evidence="11">
    <location>
        <begin position="217"/>
        <end position="219"/>
    </location>
</feature>
<dbReference type="FunFam" id="3.40.1090.10:FF:000005">
    <property type="entry name" value="Patatin"/>
    <property type="match status" value="1"/>
</dbReference>
<dbReference type="RefSeq" id="XP_016489120.1">
    <property type="nucleotide sequence ID" value="XM_016633634.2"/>
</dbReference>
<evidence type="ECO:0000256" key="9">
    <source>
        <dbReference type="ARBA" id="ARBA00023098"/>
    </source>
</evidence>
<dbReference type="Pfam" id="PF01734">
    <property type="entry name" value="Patatin"/>
    <property type="match status" value="1"/>
</dbReference>
<keyword evidence="4 13" id="KW-0732">Signal</keyword>
<dbReference type="InterPro" id="IPR016035">
    <property type="entry name" value="Acyl_Trfase/lysoPLipase"/>
</dbReference>
<evidence type="ECO:0000256" key="8">
    <source>
        <dbReference type="ARBA" id="ARBA00022963"/>
    </source>
</evidence>
<sequence>MATMGSFFILFFLVLTTTGSTISVVGEMVTVLSIDGGGIKGIIPATVLSFLESQLQELDNDENARLADYFDVIAGTSTGGILTTMISAPNEKGRPFSAAKDIVSFYFEHGPKIFPPGAWPPILAPKYDGKYLHKVLQDKLGETRLHQTLTNVVIPTFDMKKFQPTIFTKSEIANSPHLDAKMSDICIGTSAAPTYFPPYYFENDDGKGNQYEFNLIDGGVVAANPALVALSTVTYSAETDPSFAYIKPLDVKNILLLSLGTGTTADFAGKYTAQEAANWGLISWLFHNNSNPLRDMQSEASATMNDYYIATIYRALGAETNYLRIEENALTGTTTQMDNATEANMNLLKQIGENLLKKPASNGNSETNEEALKRFAKLLSERKKLRANKASQ</sequence>
<dbReference type="OMA" id="IFPPGAW"/>
<dbReference type="OrthoDB" id="1278989at2759"/>
<reference evidence="15" key="1">
    <citation type="journal article" date="2014" name="Nat. Commun.">
        <title>The tobacco genome sequence and its comparison with those of tomato and potato.</title>
        <authorList>
            <person name="Sierro N."/>
            <person name="Battey J.N."/>
            <person name="Ouadi S."/>
            <person name="Bakaher N."/>
            <person name="Bovet L."/>
            <person name="Willig A."/>
            <person name="Goepfert S."/>
            <person name="Peitsch M.C."/>
            <person name="Ivanov N.V."/>
        </authorList>
    </citation>
    <scope>NUCLEOTIDE SEQUENCE [LARGE SCALE GENOMIC DNA]</scope>
</reference>
<dbReference type="EC" id="3.1.1.-" evidence="12"/>
<feature type="active site" description="Proton acceptor" evidence="11">
    <location>
        <position position="217"/>
    </location>
</feature>
<evidence type="ECO:0000256" key="11">
    <source>
        <dbReference type="PROSITE-ProRule" id="PRU01161"/>
    </source>
</evidence>
<keyword evidence="5" id="KW-0758">Storage protein</keyword>
<keyword evidence="10" id="KW-0325">Glycoprotein</keyword>
<gene>
    <name evidence="16" type="primary">LOC107809041</name>
</gene>
<keyword evidence="3" id="KW-0926">Vacuole</keyword>
<evidence type="ECO:0000256" key="1">
    <source>
        <dbReference type="ARBA" id="ARBA00004116"/>
    </source>
</evidence>
<keyword evidence="6 11" id="KW-0378">Hydrolase</keyword>
<dbReference type="GO" id="GO:0045735">
    <property type="term" value="F:nutrient reservoir activity"/>
    <property type="evidence" value="ECO:0007669"/>
    <property type="project" value="UniProtKB-KW"/>
</dbReference>
<evidence type="ECO:0000313" key="15">
    <source>
        <dbReference type="Proteomes" id="UP000790787"/>
    </source>
</evidence>
<keyword evidence="15" id="KW-1185">Reference proteome</keyword>
<dbReference type="GO" id="GO:0005773">
    <property type="term" value="C:vacuole"/>
    <property type="evidence" value="ECO:0007669"/>
    <property type="project" value="UniProtKB-SubCell"/>
</dbReference>
<comment type="domain">
    <text evidence="12">The nitrogen atoms of the two glycine residues in the GGXR motif define the oxyanion hole, and stabilize the oxyanion that forms during the nucleophilic attack by the catalytic serine during substrate cleavage.</text>
</comment>
<dbReference type="InterPro" id="IPR002641">
    <property type="entry name" value="PNPLA_dom"/>
</dbReference>
<dbReference type="GO" id="GO:0047372">
    <property type="term" value="F:monoacylglycerol lipase activity"/>
    <property type="evidence" value="ECO:0000318"/>
    <property type="project" value="GO_Central"/>
</dbReference>
<dbReference type="Proteomes" id="UP000790787">
    <property type="component" value="Chromosome 5"/>
</dbReference>
<dbReference type="PANTHER" id="PTHR32176">
    <property type="entry name" value="XYLOSE ISOMERASE"/>
    <property type="match status" value="1"/>
</dbReference>
<evidence type="ECO:0000256" key="10">
    <source>
        <dbReference type="ARBA" id="ARBA00023180"/>
    </source>
</evidence>
<evidence type="ECO:0000259" key="14">
    <source>
        <dbReference type="PROSITE" id="PS51635"/>
    </source>
</evidence>
<evidence type="ECO:0000256" key="13">
    <source>
        <dbReference type="SAM" id="SignalP"/>
    </source>
</evidence>
<dbReference type="PROSITE" id="PS51635">
    <property type="entry name" value="PNPLA"/>
    <property type="match status" value="1"/>
</dbReference>
<feature type="signal peptide" evidence="13">
    <location>
        <begin position="1"/>
        <end position="19"/>
    </location>
</feature>
<evidence type="ECO:0000256" key="6">
    <source>
        <dbReference type="ARBA" id="ARBA00022801"/>
    </source>
</evidence>
<dbReference type="KEGG" id="nta:107809041"/>
<dbReference type="AlphaFoldDB" id="A0A1S4BJQ4"/>
<dbReference type="GO" id="GO:0006952">
    <property type="term" value="P:defense response"/>
    <property type="evidence" value="ECO:0007669"/>
    <property type="project" value="UniProtKB-KW"/>
</dbReference>
<keyword evidence="8 11" id="KW-0442">Lipid degradation</keyword>
<accession>A0A1S4BJQ4</accession>
<dbReference type="SUPFAM" id="SSF52151">
    <property type="entry name" value="FabD/lysophospholipase-like"/>
    <property type="match status" value="1"/>
</dbReference>
<proteinExistence type="inferred from homology"/>
<evidence type="ECO:0000256" key="12">
    <source>
        <dbReference type="RuleBase" id="RU361262"/>
    </source>
</evidence>
<dbReference type="GO" id="GO:0004620">
    <property type="term" value="F:phospholipase activity"/>
    <property type="evidence" value="ECO:0000318"/>
    <property type="project" value="GO_Central"/>
</dbReference>
<dbReference type="Gene3D" id="3.40.1090.10">
    <property type="entry name" value="Cytosolic phospholipase A2 catalytic domain"/>
    <property type="match status" value="1"/>
</dbReference>
<evidence type="ECO:0000256" key="3">
    <source>
        <dbReference type="ARBA" id="ARBA00022554"/>
    </source>
</evidence>
<feature type="short sequence motif" description="GXGXXG" evidence="11">
    <location>
        <begin position="36"/>
        <end position="41"/>
    </location>
</feature>
<evidence type="ECO:0000256" key="7">
    <source>
        <dbReference type="ARBA" id="ARBA00022821"/>
    </source>
</evidence>
<feature type="chain" id="PRO_5010377168" description="Patatin" evidence="13">
    <location>
        <begin position="20"/>
        <end position="392"/>
    </location>
</feature>
<dbReference type="PANTHER" id="PTHR32176:SF85">
    <property type="entry name" value="PATATIN GROUP D-2"/>
    <property type="match status" value="1"/>
</dbReference>
<dbReference type="PaxDb" id="4097-A0A1S4BJQ4"/>